<dbReference type="InterPro" id="IPR013096">
    <property type="entry name" value="Cupin_2"/>
</dbReference>
<organism evidence="2 3">
    <name type="scientific">Anaerospora hongkongensis</name>
    <dbReference type="NCBI Taxonomy" id="244830"/>
    <lineage>
        <taxon>Bacteria</taxon>
        <taxon>Bacillati</taxon>
        <taxon>Bacillota</taxon>
        <taxon>Negativicutes</taxon>
        <taxon>Selenomonadales</taxon>
        <taxon>Sporomusaceae</taxon>
        <taxon>Anaerospora</taxon>
    </lineage>
</organism>
<dbReference type="InterPro" id="IPR011051">
    <property type="entry name" value="RmlC_Cupin_sf"/>
</dbReference>
<dbReference type="OrthoDB" id="9797047at2"/>
<evidence type="ECO:0000313" key="3">
    <source>
        <dbReference type="Proteomes" id="UP000295063"/>
    </source>
</evidence>
<reference evidence="2 3" key="1">
    <citation type="submission" date="2019-03" db="EMBL/GenBank/DDBJ databases">
        <title>Genomic Encyclopedia of Type Strains, Phase IV (KMG-IV): sequencing the most valuable type-strain genomes for metagenomic binning, comparative biology and taxonomic classification.</title>
        <authorList>
            <person name="Goeker M."/>
        </authorList>
    </citation>
    <scope>NUCLEOTIDE SEQUENCE [LARGE SCALE GENOMIC DNA]</scope>
    <source>
        <strain evidence="2 3">DSM 15969</strain>
    </source>
</reference>
<dbReference type="Proteomes" id="UP000295063">
    <property type="component" value="Unassembled WGS sequence"/>
</dbReference>
<dbReference type="AlphaFoldDB" id="A0A4R1QAU1"/>
<dbReference type="SUPFAM" id="SSF51182">
    <property type="entry name" value="RmlC-like cupins"/>
    <property type="match status" value="1"/>
</dbReference>
<dbReference type="RefSeq" id="WP_132075579.1">
    <property type="nucleotide sequence ID" value="NZ_SLUI01000002.1"/>
</dbReference>
<name>A0A4R1QAU1_9FIRM</name>
<dbReference type="Pfam" id="PF07883">
    <property type="entry name" value="Cupin_2"/>
    <property type="match status" value="1"/>
</dbReference>
<protein>
    <submittedName>
        <fullName evidence="2">Cupin domain</fullName>
    </submittedName>
</protein>
<dbReference type="PANTHER" id="PTHR43346:SF1">
    <property type="entry name" value="QUERCETIN 2,3-DIOXYGENASE-RELATED"/>
    <property type="match status" value="1"/>
</dbReference>
<gene>
    <name evidence="2" type="ORF">EV210_102206</name>
</gene>
<proteinExistence type="predicted"/>
<dbReference type="PANTHER" id="PTHR43346">
    <property type="entry name" value="LIGAND BINDING DOMAIN PROTEIN, PUTATIVE (AFU_ORTHOLOGUE AFUA_6G14370)-RELATED"/>
    <property type="match status" value="1"/>
</dbReference>
<dbReference type="InterPro" id="IPR052538">
    <property type="entry name" value="Flavonoid_dioxygenase-like"/>
</dbReference>
<dbReference type="Gene3D" id="2.60.120.10">
    <property type="entry name" value="Jelly Rolls"/>
    <property type="match status" value="1"/>
</dbReference>
<dbReference type="EMBL" id="SLUI01000002">
    <property type="protein sequence ID" value="TCL39292.1"/>
    <property type="molecule type" value="Genomic_DNA"/>
</dbReference>
<accession>A0A4R1QAU1</accession>
<keyword evidence="3" id="KW-1185">Reference proteome</keyword>
<dbReference type="InterPro" id="IPR014710">
    <property type="entry name" value="RmlC-like_jellyroll"/>
</dbReference>
<evidence type="ECO:0000313" key="2">
    <source>
        <dbReference type="EMBL" id="TCL39292.1"/>
    </source>
</evidence>
<comment type="caution">
    <text evidence="2">The sequence shown here is derived from an EMBL/GenBank/DDBJ whole genome shotgun (WGS) entry which is preliminary data.</text>
</comment>
<sequence length="104" mass="11484">MKKINADSLLEFSLQKSVRKAIGHEGSKLDVGLLLYAPGQNTPEHIHPDMDEVFYIVEGSGVLTINGQEFGLEEKDIILSPRGEGHGFQNRGPNNLVVLQVKIF</sequence>
<feature type="domain" description="Cupin type-2" evidence="1">
    <location>
        <begin position="34"/>
        <end position="100"/>
    </location>
</feature>
<evidence type="ECO:0000259" key="1">
    <source>
        <dbReference type="Pfam" id="PF07883"/>
    </source>
</evidence>